<gene>
    <name evidence="2" type="ORF">UCDDA912_g01394</name>
</gene>
<dbReference type="InterPro" id="IPR012341">
    <property type="entry name" value="6hp_glycosidase-like_sf"/>
</dbReference>
<dbReference type="Pfam" id="PF07470">
    <property type="entry name" value="Glyco_hydro_88"/>
    <property type="match status" value="1"/>
</dbReference>
<sequence length="91" mass="10450">MAAITALVETYNITRNPSYLPVIEDWGDWAMYNLTRTPDGGWQHLTTEPHNGEMWIDILMMVALPLAKIGVLTSKAEYKKDAIFQFRNHVK</sequence>
<dbReference type="Proteomes" id="UP000034680">
    <property type="component" value="Unassembled WGS sequence"/>
</dbReference>
<keyword evidence="3" id="KW-1185">Reference proteome</keyword>
<dbReference type="GO" id="GO:0005975">
    <property type="term" value="P:carbohydrate metabolic process"/>
    <property type="evidence" value="ECO:0007669"/>
    <property type="project" value="InterPro"/>
</dbReference>
<evidence type="ECO:0000313" key="2">
    <source>
        <dbReference type="EMBL" id="KKY38557.1"/>
    </source>
</evidence>
<accession>A0A0G2FWI6</accession>
<evidence type="ECO:0000313" key="3">
    <source>
        <dbReference type="Proteomes" id="UP000034680"/>
    </source>
</evidence>
<dbReference type="EMBL" id="LCUC01000056">
    <property type="protein sequence ID" value="KKY38557.1"/>
    <property type="molecule type" value="Genomic_DNA"/>
</dbReference>
<protein>
    <submittedName>
        <fullName evidence="2">Putative glycoside hydrolase family 105 protein</fullName>
    </submittedName>
</protein>
<proteinExistence type="predicted"/>
<dbReference type="AlphaFoldDB" id="A0A0G2FWI6"/>
<organism evidence="2 3">
    <name type="scientific">Diaporthe ampelina</name>
    <dbReference type="NCBI Taxonomy" id="1214573"/>
    <lineage>
        <taxon>Eukaryota</taxon>
        <taxon>Fungi</taxon>
        <taxon>Dikarya</taxon>
        <taxon>Ascomycota</taxon>
        <taxon>Pezizomycotina</taxon>
        <taxon>Sordariomycetes</taxon>
        <taxon>Sordariomycetidae</taxon>
        <taxon>Diaporthales</taxon>
        <taxon>Diaporthaceae</taxon>
        <taxon>Diaporthe</taxon>
    </lineage>
</organism>
<dbReference type="InterPro" id="IPR010905">
    <property type="entry name" value="Glyco_hydro_88"/>
</dbReference>
<dbReference type="SUPFAM" id="SSF48208">
    <property type="entry name" value="Six-hairpin glycosidases"/>
    <property type="match status" value="1"/>
</dbReference>
<name>A0A0G2FWI6_9PEZI</name>
<reference evidence="2 3" key="1">
    <citation type="submission" date="2015-05" db="EMBL/GenBank/DDBJ databases">
        <title>Distinctive expansion of gene families associated with plant cell wall degradation and secondary metabolism in the genomes of grapevine trunk pathogens.</title>
        <authorList>
            <person name="Lawrence D.P."/>
            <person name="Travadon R."/>
            <person name="Rolshausen P.E."/>
            <person name="Baumgartner K."/>
        </authorList>
    </citation>
    <scope>NUCLEOTIDE SEQUENCE [LARGE SCALE GENOMIC DNA]</scope>
    <source>
        <strain evidence="2">DA912</strain>
    </source>
</reference>
<keyword evidence="1 2" id="KW-0378">Hydrolase</keyword>
<dbReference type="STRING" id="1214573.A0A0G2FWI6"/>
<comment type="caution">
    <text evidence="2">The sequence shown here is derived from an EMBL/GenBank/DDBJ whole genome shotgun (WGS) entry which is preliminary data.</text>
</comment>
<evidence type="ECO:0000256" key="1">
    <source>
        <dbReference type="ARBA" id="ARBA00022801"/>
    </source>
</evidence>
<dbReference type="OrthoDB" id="5170806at2759"/>
<dbReference type="Gene3D" id="1.50.10.10">
    <property type="match status" value="1"/>
</dbReference>
<dbReference type="InterPro" id="IPR008928">
    <property type="entry name" value="6-hairpin_glycosidase_sf"/>
</dbReference>
<dbReference type="GO" id="GO:0016787">
    <property type="term" value="F:hydrolase activity"/>
    <property type="evidence" value="ECO:0007669"/>
    <property type="project" value="UniProtKB-KW"/>
</dbReference>
<reference evidence="2 3" key="2">
    <citation type="submission" date="2015-05" db="EMBL/GenBank/DDBJ databases">
        <authorList>
            <person name="Morales-Cruz A."/>
            <person name="Amrine K.C."/>
            <person name="Cantu D."/>
        </authorList>
    </citation>
    <scope>NUCLEOTIDE SEQUENCE [LARGE SCALE GENOMIC DNA]</scope>
    <source>
        <strain evidence="2">DA912</strain>
    </source>
</reference>